<dbReference type="Pfam" id="PF00072">
    <property type="entry name" value="Response_reg"/>
    <property type="match status" value="1"/>
</dbReference>
<dbReference type="RefSeq" id="WP_216147679.1">
    <property type="nucleotide sequence ID" value="NZ_JAHLDV010000012.1"/>
</dbReference>
<keyword evidence="4 9" id="KW-0902">Two-component regulatory system</keyword>
<keyword evidence="7 9" id="KW-0010">Activator</keyword>
<keyword evidence="3 10" id="KW-0597">Phosphoprotein</keyword>
<dbReference type="InterPro" id="IPR024187">
    <property type="entry name" value="Sig_transdc_resp-reg_cit/mal"/>
</dbReference>
<dbReference type="InterPro" id="IPR051271">
    <property type="entry name" value="2C-system_Tx_regulators"/>
</dbReference>
<dbReference type="PANTHER" id="PTHR45526">
    <property type="entry name" value="TRANSCRIPTIONAL REGULATORY PROTEIN DPIA"/>
    <property type="match status" value="1"/>
</dbReference>
<protein>
    <recommendedName>
        <fullName evidence="9">Transcriptional regulatory protein</fullName>
    </recommendedName>
</protein>
<dbReference type="EMBL" id="JAHLDV010000012">
    <property type="protein sequence ID" value="MBU3159699.1"/>
    <property type="molecule type" value="Genomic_DNA"/>
</dbReference>
<dbReference type="Proteomes" id="UP000776252">
    <property type="component" value="Unassembled WGS sequence"/>
</dbReference>
<name>A0ABS6BUN2_9CLOT</name>
<dbReference type="InterPro" id="IPR048714">
    <property type="entry name" value="DpiA-like_HTH"/>
</dbReference>
<evidence type="ECO:0000256" key="3">
    <source>
        <dbReference type="ARBA" id="ARBA00022553"/>
    </source>
</evidence>
<feature type="modified residue" description="4-aspartylphosphate" evidence="10">
    <location>
        <position position="54"/>
    </location>
</feature>
<evidence type="ECO:0000256" key="4">
    <source>
        <dbReference type="ARBA" id="ARBA00023012"/>
    </source>
</evidence>
<evidence type="ECO:0000256" key="5">
    <source>
        <dbReference type="ARBA" id="ARBA00023015"/>
    </source>
</evidence>
<dbReference type="PANTHER" id="PTHR45526:SF1">
    <property type="entry name" value="TRANSCRIPTIONAL REGULATORY PROTEIN DCUR-RELATED"/>
    <property type="match status" value="1"/>
</dbReference>
<evidence type="ECO:0000256" key="8">
    <source>
        <dbReference type="ARBA" id="ARBA00023163"/>
    </source>
</evidence>
<organism evidence="12 13">
    <name type="scientific">Clostridium frigoris</name>
    <dbReference type="NCBI Taxonomy" id="205327"/>
    <lineage>
        <taxon>Bacteria</taxon>
        <taxon>Bacillati</taxon>
        <taxon>Bacillota</taxon>
        <taxon>Clostridia</taxon>
        <taxon>Eubacteriales</taxon>
        <taxon>Clostridiaceae</taxon>
        <taxon>Clostridium</taxon>
    </lineage>
</organism>
<dbReference type="InterPro" id="IPR001789">
    <property type="entry name" value="Sig_transdc_resp-reg_receiver"/>
</dbReference>
<evidence type="ECO:0000256" key="2">
    <source>
        <dbReference type="ARBA" id="ARBA00022490"/>
    </source>
</evidence>
<evidence type="ECO:0000256" key="10">
    <source>
        <dbReference type="PROSITE-ProRule" id="PRU00169"/>
    </source>
</evidence>
<sequence length="232" mass="27443">MIKVMIIEDDPMVRDINTKFLNRVEGFQLIKAVSNLTDAQSFIKKHKLDLVLLDIYLPKENGIDFLKWLRTEDIEVEVILITADKTTDRIQEAFRYGARDYLIKPFTLERFKESLSKFKNRYYHFKKENVIEQAELDKYILTSTEIDIEENNSNSDLAKGLNRYTYDTIWKQVQQIGDNYTSPEELGEILGIARVTCRKYLEYMNKEGKIDMLIEYGKIGRPQHKYKINHII</sequence>
<keyword evidence="8 9" id="KW-0804">Transcription</keyword>
<comment type="caution">
    <text evidence="12">The sequence shown here is derived from an EMBL/GenBank/DDBJ whole genome shotgun (WGS) entry which is preliminary data.</text>
</comment>
<evidence type="ECO:0000313" key="13">
    <source>
        <dbReference type="Proteomes" id="UP000776252"/>
    </source>
</evidence>
<keyword evidence="2 9" id="KW-0963">Cytoplasm</keyword>
<dbReference type="SMART" id="SM00448">
    <property type="entry name" value="REC"/>
    <property type="match status" value="1"/>
</dbReference>
<dbReference type="PROSITE" id="PS50110">
    <property type="entry name" value="RESPONSE_REGULATORY"/>
    <property type="match status" value="1"/>
</dbReference>
<dbReference type="Pfam" id="PF20714">
    <property type="entry name" value="HTH_64"/>
    <property type="match status" value="1"/>
</dbReference>
<evidence type="ECO:0000256" key="9">
    <source>
        <dbReference type="PIRNR" id="PIRNR006171"/>
    </source>
</evidence>
<evidence type="ECO:0000259" key="11">
    <source>
        <dbReference type="PROSITE" id="PS50110"/>
    </source>
</evidence>
<accession>A0ABS6BUN2</accession>
<feature type="domain" description="Response regulatory" evidence="11">
    <location>
        <begin position="3"/>
        <end position="119"/>
    </location>
</feature>
<keyword evidence="5 9" id="KW-0805">Transcription regulation</keyword>
<comment type="subcellular location">
    <subcellularLocation>
        <location evidence="1 9">Cytoplasm</location>
    </subcellularLocation>
</comment>
<proteinExistence type="predicted"/>
<evidence type="ECO:0000256" key="6">
    <source>
        <dbReference type="ARBA" id="ARBA00023125"/>
    </source>
</evidence>
<gene>
    <name evidence="12" type="ORF">KPL37_08045</name>
</gene>
<keyword evidence="13" id="KW-1185">Reference proteome</keyword>
<evidence type="ECO:0000256" key="1">
    <source>
        <dbReference type="ARBA" id="ARBA00004496"/>
    </source>
</evidence>
<dbReference type="PIRSF" id="PIRSF006171">
    <property type="entry name" value="RR_citrat_malat"/>
    <property type="match status" value="1"/>
</dbReference>
<evidence type="ECO:0000256" key="7">
    <source>
        <dbReference type="ARBA" id="ARBA00023159"/>
    </source>
</evidence>
<reference evidence="12 13" key="1">
    <citation type="submission" date="2021-06" db="EMBL/GenBank/DDBJ databases">
        <title>Clostridia strains as spoilage organisms.</title>
        <authorList>
            <person name="Wambui J."/>
            <person name="Stephan R."/>
            <person name="Stevens M.J.A."/>
        </authorList>
    </citation>
    <scope>NUCLEOTIDE SEQUENCE [LARGE SCALE GENOMIC DNA]</scope>
    <source>
        <strain evidence="12 13">DSM 14204</strain>
    </source>
</reference>
<keyword evidence="6 9" id="KW-0238">DNA-binding</keyword>
<evidence type="ECO:0000313" key="12">
    <source>
        <dbReference type="EMBL" id="MBU3159699.1"/>
    </source>
</evidence>